<accession>A0A1I1A0G2</accession>
<evidence type="ECO:0000313" key="10">
    <source>
        <dbReference type="EMBL" id="SFB31307.1"/>
    </source>
</evidence>
<evidence type="ECO:0000256" key="1">
    <source>
        <dbReference type="ARBA" id="ARBA00004651"/>
    </source>
</evidence>
<dbReference type="STRING" id="237679.SAMN04488072_11529"/>
<dbReference type="InterPro" id="IPR047817">
    <property type="entry name" value="ABC2_TM_bact-type"/>
</dbReference>
<keyword evidence="11" id="KW-1185">Reference proteome</keyword>
<keyword evidence="4" id="KW-1003">Cell membrane</keyword>
<feature type="domain" description="ABC transmembrane type-2" evidence="9">
    <location>
        <begin position="137"/>
        <end position="365"/>
    </location>
</feature>
<reference evidence="10 11" key="1">
    <citation type="submission" date="2016-10" db="EMBL/GenBank/DDBJ databases">
        <authorList>
            <person name="de Groot N.N."/>
        </authorList>
    </citation>
    <scope>NUCLEOTIDE SEQUENCE [LARGE SCALE GENOMIC DNA]</scope>
    <source>
        <strain evidence="10 11">CGMCC 1.3702</strain>
    </source>
</reference>
<keyword evidence="3" id="KW-0813">Transport</keyword>
<feature type="transmembrane region" description="Helical" evidence="8">
    <location>
        <begin position="254"/>
        <end position="276"/>
    </location>
</feature>
<feature type="transmembrane region" description="Helical" evidence="8">
    <location>
        <begin position="170"/>
        <end position="196"/>
    </location>
</feature>
<protein>
    <submittedName>
        <fullName evidence="10">ABC-2 type transport system permease protein</fullName>
    </submittedName>
</protein>
<gene>
    <name evidence="10" type="ORF">SAMN04488072_11529</name>
</gene>
<dbReference type="Pfam" id="PF12698">
    <property type="entry name" value="ABC2_membrane_3"/>
    <property type="match status" value="1"/>
</dbReference>
<dbReference type="AlphaFoldDB" id="A0A1I1A0G2"/>
<dbReference type="RefSeq" id="WP_090240478.1">
    <property type="nucleotide sequence ID" value="NZ_FOJW01000015.1"/>
</dbReference>
<evidence type="ECO:0000256" key="6">
    <source>
        <dbReference type="ARBA" id="ARBA00022989"/>
    </source>
</evidence>
<evidence type="ECO:0000256" key="4">
    <source>
        <dbReference type="ARBA" id="ARBA00022475"/>
    </source>
</evidence>
<dbReference type="PANTHER" id="PTHR30294:SF29">
    <property type="entry name" value="MULTIDRUG ABC TRANSPORTER PERMEASE YBHS-RELATED"/>
    <property type="match status" value="1"/>
</dbReference>
<evidence type="ECO:0000256" key="7">
    <source>
        <dbReference type="ARBA" id="ARBA00023136"/>
    </source>
</evidence>
<keyword evidence="5 8" id="KW-0812">Transmembrane</keyword>
<evidence type="ECO:0000313" key="11">
    <source>
        <dbReference type="Proteomes" id="UP000198642"/>
    </source>
</evidence>
<keyword evidence="7 8" id="KW-0472">Membrane</keyword>
<evidence type="ECO:0000259" key="9">
    <source>
        <dbReference type="PROSITE" id="PS51012"/>
    </source>
</evidence>
<comment type="similarity">
    <text evidence="2">Belongs to the ABC-2 integral membrane protein family.</text>
</comment>
<proteinExistence type="inferred from homology"/>
<sequence>MIGILLSKLKMFIRNPFIFIIFTIMSIGFALIIGSSGSMANINIPVYAEDDDVRDSLIGEVLDETEGFTFNWVNEEDMLEDVSNGAAELGVILREDDFQIIVGVDSPNASMIEQTIRRAYAKEQQQEQILEAARASGDVDSENILEELESSMESPVFSIHMSNVSSSNVFVFHTLFGFTLFFVIYTIGYNVLPILTDKKDGVWDRMILSPVRKWEMYAANLVYSFFEGYLQVLIIFFVFRYWVGVDFNGKFADILLLLVPYVFAIVALSILITAIVKNAQQFNAALPIVSVSMAMIGGAFWPIEIVESEFLLALSKINPLTYGMEMLNGIAVYDYPLEELLYPISILLLMGVVFTGLGIHLMERRHV</sequence>
<evidence type="ECO:0000256" key="8">
    <source>
        <dbReference type="SAM" id="Phobius"/>
    </source>
</evidence>
<dbReference type="InterPro" id="IPR051449">
    <property type="entry name" value="ABC-2_transporter_component"/>
</dbReference>
<feature type="transmembrane region" description="Helical" evidence="8">
    <location>
        <begin position="12"/>
        <end position="33"/>
    </location>
</feature>
<dbReference type="GO" id="GO:0005886">
    <property type="term" value="C:plasma membrane"/>
    <property type="evidence" value="ECO:0007669"/>
    <property type="project" value="UniProtKB-SubCell"/>
</dbReference>
<dbReference type="Proteomes" id="UP000198642">
    <property type="component" value="Unassembled WGS sequence"/>
</dbReference>
<dbReference type="EMBL" id="FOJW01000015">
    <property type="protein sequence ID" value="SFB31307.1"/>
    <property type="molecule type" value="Genomic_DNA"/>
</dbReference>
<dbReference type="PANTHER" id="PTHR30294">
    <property type="entry name" value="MEMBRANE COMPONENT OF ABC TRANSPORTER YHHJ-RELATED"/>
    <property type="match status" value="1"/>
</dbReference>
<dbReference type="InterPro" id="IPR013525">
    <property type="entry name" value="ABC2_TM"/>
</dbReference>
<dbReference type="GO" id="GO:0140359">
    <property type="term" value="F:ABC-type transporter activity"/>
    <property type="evidence" value="ECO:0007669"/>
    <property type="project" value="InterPro"/>
</dbReference>
<dbReference type="OrthoDB" id="266913at2"/>
<dbReference type="PROSITE" id="PS51012">
    <property type="entry name" value="ABC_TM2"/>
    <property type="match status" value="1"/>
</dbReference>
<evidence type="ECO:0000256" key="3">
    <source>
        <dbReference type="ARBA" id="ARBA00022448"/>
    </source>
</evidence>
<feature type="transmembrane region" description="Helical" evidence="8">
    <location>
        <begin position="283"/>
        <end position="303"/>
    </location>
</feature>
<keyword evidence="6 8" id="KW-1133">Transmembrane helix</keyword>
<feature type="transmembrane region" description="Helical" evidence="8">
    <location>
        <begin position="340"/>
        <end position="362"/>
    </location>
</feature>
<evidence type="ECO:0000256" key="5">
    <source>
        <dbReference type="ARBA" id="ARBA00022692"/>
    </source>
</evidence>
<organism evidence="10 11">
    <name type="scientific">Lentibacillus halodurans</name>
    <dbReference type="NCBI Taxonomy" id="237679"/>
    <lineage>
        <taxon>Bacteria</taxon>
        <taxon>Bacillati</taxon>
        <taxon>Bacillota</taxon>
        <taxon>Bacilli</taxon>
        <taxon>Bacillales</taxon>
        <taxon>Bacillaceae</taxon>
        <taxon>Lentibacillus</taxon>
    </lineage>
</organism>
<feature type="transmembrane region" description="Helical" evidence="8">
    <location>
        <begin position="217"/>
        <end position="242"/>
    </location>
</feature>
<comment type="subcellular location">
    <subcellularLocation>
        <location evidence="1">Cell membrane</location>
        <topology evidence="1">Multi-pass membrane protein</topology>
    </subcellularLocation>
</comment>
<evidence type="ECO:0000256" key="2">
    <source>
        <dbReference type="ARBA" id="ARBA00007783"/>
    </source>
</evidence>
<name>A0A1I1A0G2_9BACI</name>